<feature type="domain" description="Sodium/calcium exchanger membrane region" evidence="6">
    <location>
        <begin position="178"/>
        <end position="320"/>
    </location>
</feature>
<keyword evidence="8" id="KW-1185">Reference proteome</keyword>
<sequence>MTIVTLVAGLVFLIGGAEVIVRYGTRLARRLGISPLIVGLTVVSIGTSAPELAVGIDAMSRGQGSLVLGNIAGTNMVNLLLILGLAAAIRPIALQRQTLRLDLPAMVGSAVLLLALSLDGTLSTWEGVLLLGIAVGYTLVLIRTARRDSMAQVVATADPSPEAGDEPPRTRRSVVVDVLLLVLGIAVVVFGADWLVTAAVEIAELFGVSETLIGLTIVAIGTSLPELATTILATVRGSRSIAVGNLIGSSTYNLTFILGGSLLFGPPAVGVDPQLVGVDLPLMVGAALLCVPVFLTGRRISRREGIGFILLYAAYMTYLIVIRA</sequence>
<accession>A0A4P6EY13</accession>
<evidence type="ECO:0000256" key="1">
    <source>
        <dbReference type="ARBA" id="ARBA00004141"/>
    </source>
</evidence>
<dbReference type="PANTHER" id="PTHR10846:SF8">
    <property type="entry name" value="INNER MEMBRANE PROTEIN YRBG"/>
    <property type="match status" value="1"/>
</dbReference>
<feature type="transmembrane region" description="Helical" evidence="5">
    <location>
        <begin position="36"/>
        <end position="56"/>
    </location>
</feature>
<dbReference type="InterPro" id="IPR004837">
    <property type="entry name" value="NaCa_Exmemb"/>
</dbReference>
<dbReference type="RefSeq" id="WP_129203582.1">
    <property type="nucleotide sequence ID" value="NZ_CP035495.1"/>
</dbReference>
<gene>
    <name evidence="7" type="ORF">ET495_06495</name>
</gene>
<dbReference type="Gene3D" id="1.20.1420.30">
    <property type="entry name" value="NCX, central ion-binding region"/>
    <property type="match status" value="2"/>
</dbReference>
<evidence type="ECO:0000313" key="8">
    <source>
        <dbReference type="Proteomes" id="UP000291758"/>
    </source>
</evidence>
<dbReference type="KEGG" id="xyl:ET495_06495"/>
<evidence type="ECO:0000259" key="6">
    <source>
        <dbReference type="Pfam" id="PF01699"/>
    </source>
</evidence>
<feature type="transmembrane region" description="Helical" evidence="5">
    <location>
        <begin position="276"/>
        <end position="294"/>
    </location>
</feature>
<keyword evidence="2 5" id="KW-0812">Transmembrane</keyword>
<evidence type="ECO:0000313" key="7">
    <source>
        <dbReference type="EMBL" id="QAY62948.1"/>
    </source>
</evidence>
<evidence type="ECO:0000256" key="2">
    <source>
        <dbReference type="ARBA" id="ARBA00022692"/>
    </source>
</evidence>
<keyword evidence="3 5" id="KW-1133">Transmembrane helix</keyword>
<dbReference type="OrthoDB" id="9794225at2"/>
<proteinExistence type="predicted"/>
<dbReference type="GO" id="GO:0005262">
    <property type="term" value="F:calcium channel activity"/>
    <property type="evidence" value="ECO:0007669"/>
    <property type="project" value="TreeGrafter"/>
</dbReference>
<dbReference type="Pfam" id="PF01699">
    <property type="entry name" value="Na_Ca_ex"/>
    <property type="match status" value="2"/>
</dbReference>
<evidence type="ECO:0000256" key="4">
    <source>
        <dbReference type="ARBA" id="ARBA00023136"/>
    </source>
</evidence>
<dbReference type="GO" id="GO:0006874">
    <property type="term" value="P:intracellular calcium ion homeostasis"/>
    <property type="evidence" value="ECO:0007669"/>
    <property type="project" value="TreeGrafter"/>
</dbReference>
<evidence type="ECO:0000256" key="5">
    <source>
        <dbReference type="SAM" id="Phobius"/>
    </source>
</evidence>
<protein>
    <submittedName>
        <fullName evidence="7">Calcium/sodium antiporter</fullName>
    </submittedName>
</protein>
<comment type="subcellular location">
    <subcellularLocation>
        <location evidence="1">Membrane</location>
        <topology evidence="1">Multi-pass membrane protein</topology>
    </subcellularLocation>
</comment>
<dbReference type="InterPro" id="IPR044880">
    <property type="entry name" value="NCX_ion-bd_dom_sf"/>
</dbReference>
<dbReference type="Proteomes" id="UP000291758">
    <property type="component" value="Chromosome"/>
</dbReference>
<keyword evidence="4 5" id="KW-0472">Membrane</keyword>
<feature type="transmembrane region" description="Helical" evidence="5">
    <location>
        <begin position="68"/>
        <end position="89"/>
    </location>
</feature>
<dbReference type="GO" id="GO:0005886">
    <property type="term" value="C:plasma membrane"/>
    <property type="evidence" value="ECO:0007669"/>
    <property type="project" value="TreeGrafter"/>
</dbReference>
<feature type="transmembrane region" description="Helical" evidence="5">
    <location>
        <begin position="101"/>
        <end position="118"/>
    </location>
</feature>
<dbReference type="AlphaFoldDB" id="A0A4P6EY13"/>
<feature type="transmembrane region" description="Helical" evidence="5">
    <location>
        <begin position="242"/>
        <end position="264"/>
    </location>
</feature>
<dbReference type="PANTHER" id="PTHR10846">
    <property type="entry name" value="SODIUM/POTASSIUM/CALCIUM EXCHANGER"/>
    <property type="match status" value="1"/>
</dbReference>
<feature type="transmembrane region" description="Helical" evidence="5">
    <location>
        <begin position="6"/>
        <end position="24"/>
    </location>
</feature>
<feature type="transmembrane region" description="Helical" evidence="5">
    <location>
        <begin position="306"/>
        <end position="322"/>
    </location>
</feature>
<dbReference type="Gene3D" id="6.10.280.80">
    <property type="entry name" value="NCX, peripheral helical region"/>
    <property type="match status" value="1"/>
</dbReference>
<feature type="transmembrane region" description="Helical" evidence="5">
    <location>
        <begin position="212"/>
        <end position="235"/>
    </location>
</feature>
<reference evidence="7 8" key="1">
    <citation type="submission" date="2019-01" db="EMBL/GenBank/DDBJ databases">
        <title>Genome sequencing of strain 2JSPR-7.</title>
        <authorList>
            <person name="Heo J."/>
            <person name="Kim S.-J."/>
            <person name="Kim J.-S."/>
            <person name="Hong S.-B."/>
            <person name="Kwon S.-W."/>
        </authorList>
    </citation>
    <scope>NUCLEOTIDE SEQUENCE [LARGE SCALE GENOMIC DNA]</scope>
    <source>
        <strain evidence="7 8">2JSPR-7</strain>
    </source>
</reference>
<feature type="transmembrane region" description="Helical" evidence="5">
    <location>
        <begin position="124"/>
        <end position="142"/>
    </location>
</feature>
<feature type="transmembrane region" description="Helical" evidence="5">
    <location>
        <begin position="178"/>
        <end position="200"/>
    </location>
</feature>
<dbReference type="GO" id="GO:0008273">
    <property type="term" value="F:calcium, potassium:sodium antiporter activity"/>
    <property type="evidence" value="ECO:0007669"/>
    <property type="project" value="TreeGrafter"/>
</dbReference>
<organism evidence="7 8">
    <name type="scientific">Xylanimonas allomyrinae</name>
    <dbReference type="NCBI Taxonomy" id="2509459"/>
    <lineage>
        <taxon>Bacteria</taxon>
        <taxon>Bacillati</taxon>
        <taxon>Actinomycetota</taxon>
        <taxon>Actinomycetes</taxon>
        <taxon>Micrococcales</taxon>
        <taxon>Promicromonosporaceae</taxon>
        <taxon>Xylanimonas</taxon>
    </lineage>
</organism>
<name>A0A4P6EY13_9MICO</name>
<dbReference type="NCBIfam" id="TIGR00367">
    <property type="entry name" value="calcium/sodium antiporter"/>
    <property type="match status" value="1"/>
</dbReference>
<feature type="domain" description="Sodium/calcium exchanger membrane region" evidence="6">
    <location>
        <begin position="3"/>
        <end position="142"/>
    </location>
</feature>
<evidence type="ECO:0000256" key="3">
    <source>
        <dbReference type="ARBA" id="ARBA00022989"/>
    </source>
</evidence>
<dbReference type="InterPro" id="IPR004481">
    <property type="entry name" value="K/Na/Ca-exchanger"/>
</dbReference>
<dbReference type="EMBL" id="CP035495">
    <property type="protein sequence ID" value="QAY62948.1"/>
    <property type="molecule type" value="Genomic_DNA"/>
</dbReference>